<reference evidence="2 3" key="1">
    <citation type="submission" date="2019-11" db="EMBL/GenBank/DDBJ databases">
        <title>Pseudodesulfovibrio alkaliphilus, sp. nov., an alkaliphilic sulfate-reducing bacteria from mud volcano of Taman peninsula, Russia.</title>
        <authorList>
            <person name="Frolova A."/>
            <person name="Merkel A.Y."/>
            <person name="Slobodkin A.I."/>
        </authorList>
    </citation>
    <scope>NUCLEOTIDE SEQUENCE [LARGE SCALE GENOMIC DNA]</scope>
    <source>
        <strain evidence="2 3">F-1</strain>
    </source>
</reference>
<evidence type="ECO:0000313" key="3">
    <source>
        <dbReference type="Proteomes" id="UP000461162"/>
    </source>
</evidence>
<dbReference type="InterPro" id="IPR027624">
    <property type="entry name" value="TOMM_cyclo_SagD"/>
</dbReference>
<gene>
    <name evidence="2" type="ORF">GKC30_14450</name>
</gene>
<dbReference type="EMBL" id="WODC01000014">
    <property type="protein sequence ID" value="MUM78834.1"/>
    <property type="molecule type" value="Genomic_DNA"/>
</dbReference>
<dbReference type="AlphaFoldDB" id="A0A7K1KRY3"/>
<sequence>MTSSTHHPRNIPLSRILPQLVSRKTGILKGLNTLLNSPGEPKTHVAISELTDSRRYLDCYGETSGTGVGLTEDRALMSALGEAVEGYCAYDIRNPLIMGSYRKISTIDPHAVSPAELPLYSPSQYGNEKFKYRPFTEDTVIRWTKGKSAITGTQRHLPAALVYVSYSVCEKETPLCHTIFGGIASSTSHTSALLSGLYEAVERDAMMIWWLGQLSCAKVELTSDTWVGKLFEQKFAGSGLTFELWHITMDIPIPVFFGLVTDARNNTVAGGFGTNLNPEVAALKALFECVQNRLGQLPMKSDWGRSLYNEKTQKNIFDENSDTIAQQNFSGMVDLNNNLHTYLQPETHHYLDAVRSGNNTIDLNEIRNRSNGSAEQDTETCLELLHKQGFDVIVTDLTHEDVADLGFMVLRVSIPGLVPNSVTAWPHLGNQRLYDVPPKLGFKRKAEAEMADYPLPYA</sequence>
<dbReference type="InterPro" id="IPR003776">
    <property type="entry name" value="YcaO-like_dom"/>
</dbReference>
<comment type="caution">
    <text evidence="2">The sequence shown here is derived from an EMBL/GenBank/DDBJ whole genome shotgun (WGS) entry which is preliminary data.</text>
</comment>
<name>A0A7K1KRY3_9BACT</name>
<feature type="domain" description="YcaO" evidence="1">
    <location>
        <begin position="67"/>
        <end position="458"/>
    </location>
</feature>
<dbReference type="Gene3D" id="3.30.1330.230">
    <property type="match status" value="1"/>
</dbReference>
<dbReference type="PANTHER" id="PTHR37809">
    <property type="entry name" value="RIBOSOMAL PROTEIN S12 METHYLTHIOTRANSFERASE ACCESSORY FACTOR YCAO"/>
    <property type="match status" value="1"/>
</dbReference>
<proteinExistence type="predicted"/>
<keyword evidence="3" id="KW-1185">Reference proteome</keyword>
<dbReference type="NCBIfam" id="TIGR03604">
    <property type="entry name" value="TOMM_cyclo_SagD"/>
    <property type="match status" value="1"/>
</dbReference>
<dbReference type="Gene3D" id="3.30.160.660">
    <property type="match status" value="1"/>
</dbReference>
<protein>
    <recommendedName>
        <fullName evidence="1">YcaO domain-containing protein</fullName>
    </recommendedName>
</protein>
<dbReference type="Pfam" id="PF02624">
    <property type="entry name" value="YcaO"/>
    <property type="match status" value="1"/>
</dbReference>
<accession>A0A7K1KRY3</accession>
<evidence type="ECO:0000313" key="2">
    <source>
        <dbReference type="EMBL" id="MUM78834.1"/>
    </source>
</evidence>
<dbReference type="Gene3D" id="3.30.40.250">
    <property type="match status" value="1"/>
</dbReference>
<dbReference type="RefSeq" id="WP_155935686.1">
    <property type="nucleotide sequence ID" value="NZ_WODC01000014.1"/>
</dbReference>
<dbReference type="PANTHER" id="PTHR37809:SF1">
    <property type="entry name" value="RIBOSOMAL PROTEIN S12 METHYLTHIOTRANSFERASE ACCESSORY FACTOR YCAO"/>
    <property type="match status" value="1"/>
</dbReference>
<evidence type="ECO:0000259" key="1">
    <source>
        <dbReference type="PROSITE" id="PS51664"/>
    </source>
</evidence>
<dbReference type="PROSITE" id="PS51664">
    <property type="entry name" value="YCAO"/>
    <property type="match status" value="1"/>
</dbReference>
<dbReference type="Proteomes" id="UP000461162">
    <property type="component" value="Unassembled WGS sequence"/>
</dbReference>
<organism evidence="2 3">
    <name type="scientific">Pseudodesulfovibrio alkaliphilus</name>
    <dbReference type="NCBI Taxonomy" id="2661613"/>
    <lineage>
        <taxon>Bacteria</taxon>
        <taxon>Pseudomonadati</taxon>
        <taxon>Thermodesulfobacteriota</taxon>
        <taxon>Desulfovibrionia</taxon>
        <taxon>Desulfovibrionales</taxon>
        <taxon>Desulfovibrionaceae</taxon>
    </lineage>
</organism>